<dbReference type="GO" id="GO:0006355">
    <property type="term" value="P:regulation of DNA-templated transcription"/>
    <property type="evidence" value="ECO:0007669"/>
    <property type="project" value="InterPro"/>
</dbReference>
<dbReference type="Pfam" id="PF25601">
    <property type="entry name" value="AAA_lid_14"/>
    <property type="match status" value="1"/>
</dbReference>
<dbReference type="SUPFAM" id="SSF46689">
    <property type="entry name" value="Homeodomain-like"/>
    <property type="match status" value="1"/>
</dbReference>
<feature type="non-terminal residue" evidence="8">
    <location>
        <position position="1"/>
    </location>
</feature>
<name>A0A972VWI9_9GAMM</name>
<evidence type="ECO:0000256" key="3">
    <source>
        <dbReference type="ARBA" id="ARBA00023015"/>
    </source>
</evidence>
<organism evidence="8 9">
    <name type="scientific">SAR86 cluster bacterium</name>
    <dbReference type="NCBI Taxonomy" id="2030880"/>
    <lineage>
        <taxon>Bacteria</taxon>
        <taxon>Pseudomonadati</taxon>
        <taxon>Pseudomonadota</taxon>
        <taxon>Gammaproteobacteria</taxon>
        <taxon>SAR86 cluster</taxon>
    </lineage>
</organism>
<dbReference type="InterPro" id="IPR025943">
    <property type="entry name" value="Sigma_54_int_dom_ATP-bd_2"/>
</dbReference>
<dbReference type="AlphaFoldDB" id="A0A972VWI9"/>
<proteinExistence type="predicted"/>
<dbReference type="GO" id="GO:0043565">
    <property type="term" value="F:sequence-specific DNA binding"/>
    <property type="evidence" value="ECO:0007669"/>
    <property type="project" value="InterPro"/>
</dbReference>
<gene>
    <name evidence="8" type="ORF">HQ497_06445</name>
</gene>
<evidence type="ECO:0000256" key="5">
    <source>
        <dbReference type="ARBA" id="ARBA00023163"/>
    </source>
</evidence>
<dbReference type="Pfam" id="PF00158">
    <property type="entry name" value="Sigma54_activat"/>
    <property type="match status" value="1"/>
</dbReference>
<keyword evidence="5" id="KW-0804">Transcription</keyword>
<dbReference type="InterPro" id="IPR025944">
    <property type="entry name" value="Sigma_54_int_dom_CS"/>
</dbReference>
<dbReference type="GO" id="GO:0005524">
    <property type="term" value="F:ATP binding"/>
    <property type="evidence" value="ECO:0007669"/>
    <property type="project" value="UniProtKB-KW"/>
</dbReference>
<dbReference type="Gene3D" id="1.10.10.60">
    <property type="entry name" value="Homeodomain-like"/>
    <property type="match status" value="1"/>
</dbReference>
<dbReference type="EMBL" id="JABMOJ010000240">
    <property type="protein sequence ID" value="NQV64988.1"/>
    <property type="molecule type" value="Genomic_DNA"/>
</dbReference>
<evidence type="ECO:0000256" key="1">
    <source>
        <dbReference type="ARBA" id="ARBA00022741"/>
    </source>
</evidence>
<dbReference type="PANTHER" id="PTHR32071:SF38">
    <property type="entry name" value="PSP OPERON TRANSCRIPTIONAL ACTIVATOR"/>
    <property type="match status" value="1"/>
</dbReference>
<dbReference type="Gene3D" id="1.10.8.60">
    <property type="match status" value="1"/>
</dbReference>
<dbReference type="PANTHER" id="PTHR32071">
    <property type="entry name" value="TRANSCRIPTIONAL REGULATORY PROTEIN"/>
    <property type="match status" value="1"/>
</dbReference>
<dbReference type="CDD" id="cd00009">
    <property type="entry name" value="AAA"/>
    <property type="match status" value="1"/>
</dbReference>
<dbReference type="Proteomes" id="UP000754644">
    <property type="component" value="Unassembled WGS sequence"/>
</dbReference>
<evidence type="ECO:0000313" key="9">
    <source>
        <dbReference type="Proteomes" id="UP000754644"/>
    </source>
</evidence>
<evidence type="ECO:0000259" key="7">
    <source>
        <dbReference type="PROSITE" id="PS50045"/>
    </source>
</evidence>
<feature type="domain" description="Sigma-54 factor interaction" evidence="7">
    <location>
        <begin position="1"/>
        <end position="180"/>
    </location>
</feature>
<evidence type="ECO:0000313" key="8">
    <source>
        <dbReference type="EMBL" id="NQV64988.1"/>
    </source>
</evidence>
<dbReference type="PROSITE" id="PS00676">
    <property type="entry name" value="SIGMA54_INTERACT_2"/>
    <property type="match status" value="1"/>
</dbReference>
<evidence type="ECO:0000256" key="4">
    <source>
        <dbReference type="ARBA" id="ARBA00023125"/>
    </source>
</evidence>
<evidence type="ECO:0000256" key="2">
    <source>
        <dbReference type="ARBA" id="ARBA00022840"/>
    </source>
</evidence>
<dbReference type="PROSITE" id="PS00688">
    <property type="entry name" value="SIGMA54_INTERACT_3"/>
    <property type="match status" value="1"/>
</dbReference>
<reference evidence="8" key="1">
    <citation type="submission" date="2020-05" db="EMBL/GenBank/DDBJ databases">
        <title>Sulfur intermediates as new biogeochemical hubs in an aquatic model microbial ecosystem.</title>
        <authorList>
            <person name="Vigneron A."/>
        </authorList>
    </citation>
    <scope>NUCLEOTIDE SEQUENCE</scope>
    <source>
        <strain evidence="8">Bin.250</strain>
    </source>
</reference>
<feature type="compositionally biased region" description="Polar residues" evidence="6">
    <location>
        <begin position="208"/>
        <end position="228"/>
    </location>
</feature>
<dbReference type="PROSITE" id="PS50045">
    <property type="entry name" value="SIGMA54_INTERACT_4"/>
    <property type="match status" value="1"/>
</dbReference>
<feature type="region of interest" description="Disordered" evidence="6">
    <location>
        <begin position="205"/>
        <end position="237"/>
    </location>
</feature>
<keyword evidence="3" id="KW-0805">Transcription regulation</keyword>
<dbReference type="InterPro" id="IPR002197">
    <property type="entry name" value="HTH_Fis"/>
</dbReference>
<sequence length="291" mass="32640">EFIKMNCAAISETLMETELFGHDAGAFTGAQKLHRGRFERADKGSLFLDELAMTSPLVQEKLLRVIEYGEYERVGGSKTLVTDVRLIAATNDDLPDLARQGKFREDLLDRLAFDVITLPPLRTRPEDILILAEHFAVNMATDLGREYFPGFSADARRLLQAHLWPGNIRELKNVVERSVYRSQDLDAAIEVISLDPFDSPYRLKPRVSGTSAAAPTALSDNTPSNNPGPDSPARPEFPMDFRQAVQDYEVGLIKTALATHQFNQKKTADALGVTYHQLRGYLKKYDLFEQP</sequence>
<keyword evidence="4" id="KW-0238">DNA-binding</keyword>
<keyword evidence="2" id="KW-0067">ATP-binding</keyword>
<dbReference type="Pfam" id="PF02954">
    <property type="entry name" value="HTH_8"/>
    <property type="match status" value="1"/>
</dbReference>
<evidence type="ECO:0000256" key="6">
    <source>
        <dbReference type="SAM" id="MobiDB-lite"/>
    </source>
</evidence>
<dbReference type="InterPro" id="IPR009057">
    <property type="entry name" value="Homeodomain-like_sf"/>
</dbReference>
<dbReference type="InterPro" id="IPR027417">
    <property type="entry name" value="P-loop_NTPase"/>
</dbReference>
<protein>
    <submittedName>
        <fullName evidence="8">Sigma 54-interacting transcriptional regulator</fullName>
    </submittedName>
</protein>
<accession>A0A972VWI9</accession>
<dbReference type="Gene3D" id="3.40.50.300">
    <property type="entry name" value="P-loop containing nucleotide triphosphate hydrolases"/>
    <property type="match status" value="1"/>
</dbReference>
<keyword evidence="1" id="KW-0547">Nucleotide-binding</keyword>
<dbReference type="SUPFAM" id="SSF52540">
    <property type="entry name" value="P-loop containing nucleoside triphosphate hydrolases"/>
    <property type="match status" value="1"/>
</dbReference>
<dbReference type="InterPro" id="IPR058031">
    <property type="entry name" value="AAA_lid_NorR"/>
</dbReference>
<dbReference type="InterPro" id="IPR002078">
    <property type="entry name" value="Sigma_54_int"/>
</dbReference>
<comment type="caution">
    <text evidence="8">The sequence shown here is derived from an EMBL/GenBank/DDBJ whole genome shotgun (WGS) entry which is preliminary data.</text>
</comment>